<comment type="caution">
    <text evidence="2">The sequence shown here is derived from an EMBL/GenBank/DDBJ whole genome shotgun (WGS) entry which is preliminary data.</text>
</comment>
<dbReference type="AlphaFoldDB" id="A0AAV9QI30"/>
<accession>A0AAV9QI30</accession>
<evidence type="ECO:0000313" key="3">
    <source>
        <dbReference type="Proteomes" id="UP001345827"/>
    </source>
</evidence>
<dbReference type="EMBL" id="JAXLQG010000003">
    <property type="protein sequence ID" value="KAK5542305.1"/>
    <property type="molecule type" value="Genomic_DNA"/>
</dbReference>
<gene>
    <name evidence="2" type="ORF">LTR25_002190</name>
</gene>
<feature type="compositionally biased region" description="Basic and acidic residues" evidence="1">
    <location>
        <begin position="224"/>
        <end position="235"/>
    </location>
</feature>
<reference evidence="2 3" key="1">
    <citation type="submission" date="2023-06" db="EMBL/GenBank/DDBJ databases">
        <title>Black Yeasts Isolated from many extreme environments.</title>
        <authorList>
            <person name="Coleine C."/>
            <person name="Stajich J.E."/>
            <person name="Selbmann L."/>
        </authorList>
    </citation>
    <scope>NUCLEOTIDE SEQUENCE [LARGE SCALE GENOMIC DNA]</scope>
    <source>
        <strain evidence="2 3">CCFEE 5887</strain>
    </source>
</reference>
<feature type="region of interest" description="Disordered" evidence="1">
    <location>
        <begin position="208"/>
        <end position="255"/>
    </location>
</feature>
<feature type="compositionally biased region" description="Basic residues" evidence="1">
    <location>
        <begin position="214"/>
        <end position="223"/>
    </location>
</feature>
<name>A0AAV9QI30_9PEZI</name>
<sequence length="255" mass="29249">MITWEQFDSKQQDPDWRIELNEYNLFHFVGKGKTQLDRVFEARLDESAHGRQFIISQLGLRNDQFEAEHTARMEYALDIICGHFVNHKTNEDCRPTSPHNEELTHFRSSPHAFEPLPSFQLSDLLEVTQRSPSPTITSERSGRSPMSVQALMNPEVVEPSSRKRKHSESLSLVAITPDDSPEDLEVLETPPFLRTLPKYIRVHGATSVQTTNARLRRGARMRRSRSDRGHAKPDCPKNGQSETDGQLLLHFSRSH</sequence>
<organism evidence="2 3">
    <name type="scientific">Vermiconidia calcicola</name>
    <dbReference type="NCBI Taxonomy" id="1690605"/>
    <lineage>
        <taxon>Eukaryota</taxon>
        <taxon>Fungi</taxon>
        <taxon>Dikarya</taxon>
        <taxon>Ascomycota</taxon>
        <taxon>Pezizomycotina</taxon>
        <taxon>Dothideomycetes</taxon>
        <taxon>Dothideomycetidae</taxon>
        <taxon>Mycosphaerellales</taxon>
        <taxon>Extremaceae</taxon>
        <taxon>Vermiconidia</taxon>
    </lineage>
</organism>
<protein>
    <submittedName>
        <fullName evidence="2">Uncharacterized protein</fullName>
    </submittedName>
</protein>
<proteinExistence type="predicted"/>
<feature type="compositionally biased region" description="Polar residues" evidence="1">
    <location>
        <begin position="129"/>
        <end position="147"/>
    </location>
</feature>
<keyword evidence="3" id="KW-1185">Reference proteome</keyword>
<evidence type="ECO:0000256" key="1">
    <source>
        <dbReference type="SAM" id="MobiDB-lite"/>
    </source>
</evidence>
<evidence type="ECO:0000313" key="2">
    <source>
        <dbReference type="EMBL" id="KAK5542305.1"/>
    </source>
</evidence>
<feature type="region of interest" description="Disordered" evidence="1">
    <location>
        <begin position="129"/>
        <end position="149"/>
    </location>
</feature>
<dbReference type="Proteomes" id="UP001345827">
    <property type="component" value="Unassembled WGS sequence"/>
</dbReference>